<keyword evidence="12" id="KW-1185">Reference proteome</keyword>
<dbReference type="RefSeq" id="WP_313867707.1">
    <property type="nucleotide sequence ID" value="NZ_CP132507.1"/>
</dbReference>
<keyword evidence="11" id="KW-0966">Cell projection</keyword>
<reference evidence="11 12" key="1">
    <citation type="submission" date="2023-08" db="EMBL/GenBank/DDBJ databases">
        <title>Rhodoferax potami sp. nov. and Rhodoferax mekongensis sp. nov., isolated from the Mekong River in Thailand.</title>
        <authorList>
            <person name="Kitikhun S."/>
            <person name="Charoenyingcharoen P."/>
            <person name="Siriarchawattana P."/>
            <person name="Likhitrattanapisal S."/>
            <person name="Nilsakha T."/>
            <person name="Chanpet A."/>
            <person name="Rattanawaree P."/>
            <person name="Ingsriswang S."/>
        </authorList>
    </citation>
    <scope>NUCLEOTIDE SEQUENCE [LARGE SCALE GENOMIC DNA]</scope>
    <source>
        <strain evidence="11 12">TBRC 17307</strain>
    </source>
</reference>
<evidence type="ECO:0000256" key="1">
    <source>
        <dbReference type="ARBA" id="ARBA00003041"/>
    </source>
</evidence>
<evidence type="ECO:0000313" key="11">
    <source>
        <dbReference type="EMBL" id="WNO04887.1"/>
    </source>
</evidence>
<evidence type="ECO:0000256" key="2">
    <source>
        <dbReference type="ARBA" id="ARBA00004496"/>
    </source>
</evidence>
<dbReference type="InterPro" id="IPR018035">
    <property type="entry name" value="Flagellar_FliH/T3SS_HrpE"/>
</dbReference>
<keyword evidence="7" id="KW-1005">Bacterial flagellum biogenesis</keyword>
<dbReference type="InterPro" id="IPR000563">
    <property type="entry name" value="Flag_FliH"/>
</dbReference>
<keyword evidence="5" id="KW-0813">Transport</keyword>
<dbReference type="PRINTS" id="PR01003">
    <property type="entry name" value="FLGFLIH"/>
</dbReference>
<accession>A0ABZ0AZI7</accession>
<dbReference type="InterPro" id="IPR051472">
    <property type="entry name" value="T3SS_Stator/FliH"/>
</dbReference>
<evidence type="ECO:0000256" key="8">
    <source>
        <dbReference type="ARBA" id="ARBA00022927"/>
    </source>
</evidence>
<dbReference type="Proteomes" id="UP001302257">
    <property type="component" value="Chromosome"/>
</dbReference>
<evidence type="ECO:0000259" key="10">
    <source>
        <dbReference type="Pfam" id="PF02108"/>
    </source>
</evidence>
<sequence>MNRNQARFIPGEEIGSVTDWDFGDVDKSSARFAAKLAAQALAEEQAKEALVRQSSFSEGHAQGYAEGYAQGHAQATLEGQRQLNDYIANEGKVAAEAMAQLFANAQAQLAESEQAMARGVLELACEIARQVLRHEMSSNPNALQPVVREALSVLAIDSKAALVRMNPLDVEVLSEVLRQEFSNLSLTMLPDSAISRGGCLVEAAGTVVDGTVEQRWRKTVATLGLEAPWEDADANT</sequence>
<evidence type="ECO:0000256" key="3">
    <source>
        <dbReference type="ARBA" id="ARBA00006602"/>
    </source>
</evidence>
<name>A0ABZ0AZI7_9BURK</name>
<feature type="domain" description="Flagellar assembly protein FliH/Type III secretion system HrpE" evidence="10">
    <location>
        <begin position="95"/>
        <end position="218"/>
    </location>
</feature>
<proteinExistence type="inferred from homology"/>
<evidence type="ECO:0000256" key="5">
    <source>
        <dbReference type="ARBA" id="ARBA00022448"/>
    </source>
</evidence>
<evidence type="ECO:0000256" key="7">
    <source>
        <dbReference type="ARBA" id="ARBA00022795"/>
    </source>
</evidence>
<keyword evidence="8" id="KW-0653">Protein transport</keyword>
<organism evidence="11 12">
    <name type="scientific">Rhodoferax mekongensis</name>
    <dbReference type="NCBI Taxonomy" id="3068341"/>
    <lineage>
        <taxon>Bacteria</taxon>
        <taxon>Pseudomonadati</taxon>
        <taxon>Pseudomonadota</taxon>
        <taxon>Betaproteobacteria</taxon>
        <taxon>Burkholderiales</taxon>
        <taxon>Comamonadaceae</taxon>
        <taxon>Rhodoferax</taxon>
    </lineage>
</organism>
<keyword evidence="9" id="KW-1006">Bacterial flagellum protein export</keyword>
<dbReference type="PANTHER" id="PTHR34982:SF1">
    <property type="entry name" value="FLAGELLAR ASSEMBLY PROTEIN FLIH"/>
    <property type="match status" value="1"/>
</dbReference>
<gene>
    <name evidence="11" type="ORF">RAN89_00200</name>
</gene>
<evidence type="ECO:0000256" key="9">
    <source>
        <dbReference type="ARBA" id="ARBA00023225"/>
    </source>
</evidence>
<comment type="function">
    <text evidence="1">Needed for flagellar regrowth and assembly.</text>
</comment>
<keyword evidence="11" id="KW-0282">Flagellum</keyword>
<dbReference type="PANTHER" id="PTHR34982">
    <property type="entry name" value="YOP PROTEINS TRANSLOCATION PROTEIN L"/>
    <property type="match status" value="1"/>
</dbReference>
<keyword evidence="11" id="KW-0969">Cilium</keyword>
<comment type="similarity">
    <text evidence="3">Belongs to the FliH family.</text>
</comment>
<protein>
    <recommendedName>
        <fullName evidence="4">Flagellar assembly protein FliH</fullName>
    </recommendedName>
</protein>
<comment type="subcellular location">
    <subcellularLocation>
        <location evidence="2">Cytoplasm</location>
    </subcellularLocation>
</comment>
<dbReference type="EMBL" id="CP132507">
    <property type="protein sequence ID" value="WNO04887.1"/>
    <property type="molecule type" value="Genomic_DNA"/>
</dbReference>
<evidence type="ECO:0000313" key="12">
    <source>
        <dbReference type="Proteomes" id="UP001302257"/>
    </source>
</evidence>
<dbReference type="Pfam" id="PF02108">
    <property type="entry name" value="FliH"/>
    <property type="match status" value="1"/>
</dbReference>
<keyword evidence="6" id="KW-0963">Cytoplasm</keyword>
<evidence type="ECO:0000256" key="6">
    <source>
        <dbReference type="ARBA" id="ARBA00022490"/>
    </source>
</evidence>
<evidence type="ECO:0000256" key="4">
    <source>
        <dbReference type="ARBA" id="ARBA00016507"/>
    </source>
</evidence>